<sequence length="157" mass="16951">MATPTATGTASVASPTTPTTAFDGQSTTTSRTPMTTAFSMPSGCPDFNGAYLESWINGPPDVPANIVFRLQLSEAFRPSCWPSQEFHATYSPGVCPAGWTYYSIIPATTDSTTTMFTPSASDATPYPVVFQDADQMTAYCCPRCVRRSSHAFEKRFV</sequence>
<reference evidence="1" key="1">
    <citation type="submission" date="2022-07" db="EMBL/GenBank/DDBJ databases">
        <title>Genome Sequence of Lecanicillium saksenae.</title>
        <authorList>
            <person name="Buettner E."/>
        </authorList>
    </citation>
    <scope>NUCLEOTIDE SEQUENCE</scope>
    <source>
        <strain evidence="1">VT-O1</strain>
    </source>
</reference>
<organism evidence="1 2">
    <name type="scientific">Lecanicillium saksenae</name>
    <dbReference type="NCBI Taxonomy" id="468837"/>
    <lineage>
        <taxon>Eukaryota</taxon>
        <taxon>Fungi</taxon>
        <taxon>Dikarya</taxon>
        <taxon>Ascomycota</taxon>
        <taxon>Pezizomycotina</taxon>
        <taxon>Sordariomycetes</taxon>
        <taxon>Hypocreomycetidae</taxon>
        <taxon>Hypocreales</taxon>
        <taxon>Cordycipitaceae</taxon>
        <taxon>Lecanicillium</taxon>
    </lineage>
</organism>
<dbReference type="EMBL" id="JANAKD010003267">
    <property type="protein sequence ID" value="KAJ3472287.1"/>
    <property type="molecule type" value="Genomic_DNA"/>
</dbReference>
<comment type="caution">
    <text evidence="1">The sequence shown here is derived from an EMBL/GenBank/DDBJ whole genome shotgun (WGS) entry which is preliminary data.</text>
</comment>
<keyword evidence="2" id="KW-1185">Reference proteome</keyword>
<protein>
    <submittedName>
        <fullName evidence="1">Uncharacterized protein</fullName>
    </submittedName>
</protein>
<evidence type="ECO:0000313" key="2">
    <source>
        <dbReference type="Proteomes" id="UP001148737"/>
    </source>
</evidence>
<name>A0ACC1QBF7_9HYPO</name>
<proteinExistence type="predicted"/>
<gene>
    <name evidence="1" type="ORF">NLG97_g11117</name>
</gene>
<accession>A0ACC1QBF7</accession>
<evidence type="ECO:0000313" key="1">
    <source>
        <dbReference type="EMBL" id="KAJ3472287.1"/>
    </source>
</evidence>
<dbReference type="Proteomes" id="UP001148737">
    <property type="component" value="Unassembled WGS sequence"/>
</dbReference>